<dbReference type="OrthoDB" id="4864085at2"/>
<protein>
    <submittedName>
        <fullName evidence="3">Uncharacterized protein</fullName>
    </submittedName>
</protein>
<dbReference type="EMBL" id="FNWJ01000003">
    <property type="protein sequence ID" value="SEH16177.1"/>
    <property type="molecule type" value="Genomic_DNA"/>
</dbReference>
<keyword evidence="2" id="KW-0812">Transmembrane</keyword>
<reference evidence="4" key="1">
    <citation type="submission" date="2016-10" db="EMBL/GenBank/DDBJ databases">
        <authorList>
            <person name="Varghese N."/>
            <person name="Submissions S."/>
        </authorList>
    </citation>
    <scope>NUCLEOTIDE SEQUENCE [LARGE SCALE GENOMIC DNA]</scope>
    <source>
        <strain evidence="4">ATCC 35263</strain>
    </source>
</reference>
<keyword evidence="4" id="KW-1185">Reference proteome</keyword>
<keyword evidence="2" id="KW-0472">Membrane</keyword>
<proteinExistence type="predicted"/>
<feature type="transmembrane region" description="Helical" evidence="2">
    <location>
        <begin position="45"/>
        <end position="73"/>
    </location>
</feature>
<feature type="region of interest" description="Disordered" evidence="1">
    <location>
        <begin position="109"/>
        <end position="134"/>
    </location>
</feature>
<gene>
    <name evidence="3" type="ORF">SAMN02745716_2104</name>
</gene>
<dbReference type="AlphaFoldDB" id="A0A1H6FZF1"/>
<evidence type="ECO:0000313" key="3">
    <source>
        <dbReference type="EMBL" id="SEH16177.1"/>
    </source>
</evidence>
<keyword evidence="2" id="KW-1133">Transmembrane helix</keyword>
<dbReference type="RefSeq" id="WP_093119027.1">
    <property type="nucleotide sequence ID" value="NZ_FNWJ01000003.1"/>
</dbReference>
<evidence type="ECO:0000256" key="2">
    <source>
        <dbReference type="SAM" id="Phobius"/>
    </source>
</evidence>
<sequence length="134" mass="13666">MEATNYTRPLPSLRIAGRRVWVAVSAAAAAVLGALPHLLHHVGPLAGAALFAGAGGTFLFGALGFLAAIPFLLRLRRHCGGWKVPGLALAAMVVTFAVSTLVIGPALAGDDADERPPASAPSEPAEPTGHEAHH</sequence>
<dbReference type="STRING" id="29539.SAMN02745716_2104"/>
<feature type="transmembrane region" description="Helical" evidence="2">
    <location>
        <begin position="20"/>
        <end position="39"/>
    </location>
</feature>
<organism evidence="3 4">
    <name type="scientific">Thermoleophilum album</name>
    <dbReference type="NCBI Taxonomy" id="29539"/>
    <lineage>
        <taxon>Bacteria</taxon>
        <taxon>Bacillati</taxon>
        <taxon>Actinomycetota</taxon>
        <taxon>Thermoleophilia</taxon>
        <taxon>Thermoleophilales</taxon>
        <taxon>Thermoleophilaceae</taxon>
        <taxon>Thermoleophilum</taxon>
    </lineage>
</organism>
<dbReference type="Proteomes" id="UP000222056">
    <property type="component" value="Unassembled WGS sequence"/>
</dbReference>
<evidence type="ECO:0000313" key="4">
    <source>
        <dbReference type="Proteomes" id="UP000222056"/>
    </source>
</evidence>
<evidence type="ECO:0000256" key="1">
    <source>
        <dbReference type="SAM" id="MobiDB-lite"/>
    </source>
</evidence>
<name>A0A1H6FZF1_THEAL</name>
<accession>A0A1H6FZF1</accession>
<feature type="transmembrane region" description="Helical" evidence="2">
    <location>
        <begin position="85"/>
        <end position="108"/>
    </location>
</feature>